<feature type="compositionally biased region" description="Low complexity" evidence="1">
    <location>
        <begin position="11"/>
        <end position="30"/>
    </location>
</feature>
<gene>
    <name evidence="2" type="ORF">MSYG_2021</name>
</gene>
<dbReference type="PANTHER" id="PTHR28031:SF1">
    <property type="entry name" value="PROLINE-RICH PROTEIN HUA1"/>
    <property type="match status" value="1"/>
</dbReference>
<organism evidence="2 3">
    <name type="scientific">Malassezia sympodialis (strain ATCC 42132)</name>
    <name type="common">Atopic eczema-associated yeast</name>
    <dbReference type="NCBI Taxonomy" id="1230383"/>
    <lineage>
        <taxon>Eukaryota</taxon>
        <taxon>Fungi</taxon>
        <taxon>Dikarya</taxon>
        <taxon>Basidiomycota</taxon>
        <taxon>Ustilaginomycotina</taxon>
        <taxon>Malasseziomycetes</taxon>
        <taxon>Malasseziales</taxon>
        <taxon>Malasseziaceae</taxon>
        <taxon>Malassezia</taxon>
    </lineage>
</organism>
<reference evidence="3" key="1">
    <citation type="journal article" date="2017" name="Nucleic Acids Res.">
        <title>Proteogenomics produces comprehensive and highly accurate protein-coding gene annotation in a complete genome assembly of Malassezia sympodialis.</title>
        <authorList>
            <person name="Zhu Y."/>
            <person name="Engstroem P.G."/>
            <person name="Tellgren-Roth C."/>
            <person name="Baudo C.D."/>
            <person name="Kennell J.C."/>
            <person name="Sun S."/>
            <person name="Billmyre R.B."/>
            <person name="Schroeder M.S."/>
            <person name="Andersson A."/>
            <person name="Holm T."/>
            <person name="Sigurgeirsson B."/>
            <person name="Wu G."/>
            <person name="Sankaranarayanan S.R."/>
            <person name="Siddharthan R."/>
            <person name="Sanyal K."/>
            <person name="Lundeberg J."/>
            <person name="Nystedt B."/>
            <person name="Boekhout T."/>
            <person name="Dawson T.L. Jr."/>
            <person name="Heitman J."/>
            <person name="Scheynius A."/>
            <person name="Lehtioe J."/>
        </authorList>
    </citation>
    <scope>NUCLEOTIDE SEQUENCE [LARGE SCALE GENOMIC DNA]</scope>
    <source>
        <strain evidence="3">ATCC 42132</strain>
    </source>
</reference>
<dbReference type="GO" id="GO:0005737">
    <property type="term" value="C:cytoplasm"/>
    <property type="evidence" value="ECO:0007669"/>
    <property type="project" value="TreeGrafter"/>
</dbReference>
<name>A0A1M8A5P8_MALS4</name>
<accession>A0A1M8A5P8</accession>
<feature type="region of interest" description="Disordered" evidence="1">
    <location>
        <begin position="1"/>
        <end position="66"/>
    </location>
</feature>
<dbReference type="VEuPathDB" id="FungiDB:MSYG_2021"/>
<dbReference type="InterPro" id="IPR036410">
    <property type="entry name" value="HSP_DnaJ_Cys-rich_dom_sf"/>
</dbReference>
<dbReference type="InterPro" id="IPR038910">
    <property type="entry name" value="Hua1-like"/>
</dbReference>
<dbReference type="SUPFAM" id="SSF57938">
    <property type="entry name" value="DnaJ/Hsp40 cysteine-rich domain"/>
    <property type="match status" value="1"/>
</dbReference>
<dbReference type="Proteomes" id="UP000186303">
    <property type="component" value="Chromosome 3"/>
</dbReference>
<dbReference type="AlphaFoldDB" id="A0A1M8A5P8"/>
<feature type="compositionally biased region" description="Pro residues" evidence="1">
    <location>
        <begin position="31"/>
        <end position="44"/>
    </location>
</feature>
<dbReference type="OMA" id="ERCHNTG"/>
<dbReference type="OrthoDB" id="2405700at2759"/>
<evidence type="ECO:0000313" key="2">
    <source>
        <dbReference type="EMBL" id="SHO77679.1"/>
    </source>
</evidence>
<proteinExistence type="predicted"/>
<dbReference type="EMBL" id="LT671823">
    <property type="protein sequence ID" value="SHO77679.1"/>
    <property type="molecule type" value="Genomic_DNA"/>
</dbReference>
<dbReference type="PANTHER" id="PTHR28031">
    <property type="entry name" value="PROLINE-RICH PROTEIN HUA1"/>
    <property type="match status" value="1"/>
</dbReference>
<dbReference type="STRING" id="1230383.A0A1M8A5P8"/>
<evidence type="ECO:0000256" key="1">
    <source>
        <dbReference type="SAM" id="MobiDB-lite"/>
    </source>
</evidence>
<protein>
    <submittedName>
        <fullName evidence="2">Similar to S.cerevisiae protein HUA1 (Cytoplasmic protein containing a zinc finger domain)</fullName>
    </submittedName>
</protein>
<evidence type="ECO:0000313" key="3">
    <source>
        <dbReference type="Proteomes" id="UP000186303"/>
    </source>
</evidence>
<dbReference type="Gene3D" id="6.20.20.10">
    <property type="match status" value="1"/>
</dbReference>
<keyword evidence="3" id="KW-1185">Reference proteome</keyword>
<sequence length="286" mass="29762">MDAPPSYEATVSASLAPAAPAPAGESAGAPAEPPLPPRPRPPVPEAGAPSLGAPAPPAPVGPLPTQTPQWGHPLLHHNKLLVYPRYWTVCERCHNTGYKHAQASSPCGRCWRKFGREYAGALRAAYERPGSSTDLTGVHLQRPLERVPNTAPFPTYVSAPAAPRPAAPAPAVFDEDRYSDAPPHYAVVAQAAPGQLLPQQTYPGAGAGPAPAWGTPAPGAHRVGPTVDWYGMRPPPGAVVVMPGDPRIGGVLCPQCGGSGTRDDLLSFFLGDTECERCSGAGRVTR</sequence>